<sequence length="130" mass="14596">MGVSLDFRRCLLASQYLWLSVAGWTSNQVGLLHFSWTSNQVGLLHFLLLDTESGQLTTVSKHVRLQFFPSVQQCCEGCLAFLSVPQAVQTRTLDSFSLASGNSFLRTSDLYIRDFVANFSRMLVELRGLV</sequence>
<evidence type="ECO:0000313" key="1">
    <source>
        <dbReference type="EMBL" id="VDO00615.1"/>
    </source>
</evidence>
<dbReference type="AlphaFoldDB" id="A0A0R3TCG8"/>
<gene>
    <name evidence="1" type="ORF">HNAJ_LOCUS4755</name>
</gene>
<keyword evidence="2" id="KW-1185">Reference proteome</keyword>
<dbReference type="EMBL" id="UZAE01003592">
    <property type="protein sequence ID" value="VDO00615.1"/>
    <property type="molecule type" value="Genomic_DNA"/>
</dbReference>
<evidence type="ECO:0000313" key="2">
    <source>
        <dbReference type="Proteomes" id="UP000278807"/>
    </source>
</evidence>
<reference evidence="3" key="1">
    <citation type="submission" date="2017-02" db="UniProtKB">
        <authorList>
            <consortium name="WormBaseParasite"/>
        </authorList>
    </citation>
    <scope>IDENTIFICATION</scope>
</reference>
<protein>
    <submittedName>
        <fullName evidence="3">Secreted protein</fullName>
    </submittedName>
</protein>
<proteinExistence type="predicted"/>
<dbReference type="Proteomes" id="UP000278807">
    <property type="component" value="Unassembled WGS sequence"/>
</dbReference>
<name>A0A0R3TCG8_RODNA</name>
<accession>A0A0R3TCG8</accession>
<reference evidence="1 2" key="2">
    <citation type="submission" date="2018-11" db="EMBL/GenBank/DDBJ databases">
        <authorList>
            <consortium name="Pathogen Informatics"/>
        </authorList>
    </citation>
    <scope>NUCLEOTIDE SEQUENCE [LARGE SCALE GENOMIC DNA]</scope>
</reference>
<organism evidence="3">
    <name type="scientific">Rodentolepis nana</name>
    <name type="common">Dwarf tapeworm</name>
    <name type="synonym">Hymenolepis nana</name>
    <dbReference type="NCBI Taxonomy" id="102285"/>
    <lineage>
        <taxon>Eukaryota</taxon>
        <taxon>Metazoa</taxon>
        <taxon>Spiralia</taxon>
        <taxon>Lophotrochozoa</taxon>
        <taxon>Platyhelminthes</taxon>
        <taxon>Cestoda</taxon>
        <taxon>Eucestoda</taxon>
        <taxon>Cyclophyllidea</taxon>
        <taxon>Hymenolepididae</taxon>
        <taxon>Rodentolepis</taxon>
    </lineage>
</organism>
<dbReference type="WBParaSite" id="HNAJ_0000475701-mRNA-1">
    <property type="protein sequence ID" value="HNAJ_0000475701-mRNA-1"/>
    <property type="gene ID" value="HNAJ_0000475701"/>
</dbReference>
<evidence type="ECO:0000313" key="3">
    <source>
        <dbReference type="WBParaSite" id="HNAJ_0000475701-mRNA-1"/>
    </source>
</evidence>